<evidence type="ECO:0000256" key="1">
    <source>
        <dbReference type="SAM" id="Coils"/>
    </source>
</evidence>
<dbReference type="Gene3D" id="3.40.1140.10">
    <property type="match status" value="1"/>
</dbReference>
<evidence type="ECO:0000259" key="2">
    <source>
        <dbReference type="SMART" id="SM00382"/>
    </source>
</evidence>
<reference evidence="3" key="1">
    <citation type="submission" date="2019-04" db="EMBL/GenBank/DDBJ databases">
        <title>Moraxella osloensis CCUG 73412, isolated from corneal scrapings as causative agent of keratitis.</title>
        <authorList>
            <person name="Connolly G."/>
            <person name="Jaen-Luchoro D."/>
            <person name="Pinyeiro-Iglesias B."/>
            <person name="Curry A."/>
            <person name="Knowles S."/>
            <person name="Moore E.R.B."/>
        </authorList>
    </citation>
    <scope>NUCLEOTIDE SEQUENCE</scope>
    <source>
        <strain evidence="3">CCUG 73412</strain>
    </source>
</reference>
<keyword evidence="1" id="KW-0175">Coiled coil</keyword>
<evidence type="ECO:0000313" key="3">
    <source>
        <dbReference type="EMBL" id="MDI4510838.1"/>
    </source>
</evidence>
<accession>A0AAW6TG01</accession>
<protein>
    <recommendedName>
        <fullName evidence="2">AAA+ ATPase domain-containing protein</fullName>
    </recommendedName>
</protein>
<dbReference type="InterPro" id="IPR027417">
    <property type="entry name" value="P-loop_NTPase"/>
</dbReference>
<feature type="coiled-coil region" evidence="1">
    <location>
        <begin position="639"/>
        <end position="727"/>
    </location>
</feature>
<dbReference type="AlphaFoldDB" id="A0AAW6TG01"/>
<dbReference type="SMART" id="SM00382">
    <property type="entry name" value="AAA"/>
    <property type="match status" value="1"/>
</dbReference>
<comment type="caution">
    <text evidence="3">The sequence shown here is derived from an EMBL/GenBank/DDBJ whole genome shotgun (WGS) entry which is preliminary data.</text>
</comment>
<name>A0AAW6TG01_FAUOS</name>
<dbReference type="InterPro" id="IPR003593">
    <property type="entry name" value="AAA+_ATPase"/>
</dbReference>
<proteinExistence type="predicted"/>
<dbReference type="SUPFAM" id="SSF52540">
    <property type="entry name" value="P-loop containing nucleoside triphosphate hydrolases"/>
    <property type="match status" value="2"/>
</dbReference>
<organism evidence="3">
    <name type="scientific">Faucicola osloensis</name>
    <name type="common">Moraxella osloensis</name>
    <dbReference type="NCBI Taxonomy" id="34062"/>
    <lineage>
        <taxon>Bacteria</taxon>
        <taxon>Pseudomonadati</taxon>
        <taxon>Pseudomonadota</taxon>
        <taxon>Gammaproteobacteria</taxon>
        <taxon>Moraxellales</taxon>
        <taxon>Moraxellaceae</taxon>
        <taxon>Faucicola</taxon>
    </lineage>
</organism>
<feature type="domain" description="AAA+ ATPase" evidence="2">
    <location>
        <begin position="40"/>
        <end position="242"/>
    </location>
</feature>
<feature type="coiled-coil region" evidence="1">
    <location>
        <begin position="283"/>
        <end position="386"/>
    </location>
</feature>
<dbReference type="Pfam" id="PF13558">
    <property type="entry name" value="SbcC_Walker_B"/>
    <property type="match status" value="1"/>
</dbReference>
<sequence>MDKTMTNNLFASSQAGQIKLREISMFNWGSFAGLHTAHIDPNGTLITGDNGAGKSTLVDALMALLMPPRQANFNIAAAQNDKSDRTILSYMRGSYGQTHDGATTATKSKRNKKVITGLRALYHQGDNDDKKKDKNKGNDITLIGLFWADSNATSVSDVRRIYLVANHDVTLPDVLAEFNENYDRHFRSWLDNQNISHTQTFDAYQTLYQQVLCLGNKNAPALLSRALGLKKIDNLTDLIRTLVLEPSNLKDVAQGIVKEFDTLKKEHDILLDAREQAKKLEPLPNLAKKLEQLKSDIAQLETLGKAVPIYHAKHEQRQLEQDLAVLQSDYHTIKNNIDENQTQLQQMQESSQKYYTEYMNLGGNRIEELQKEIGYTQRELARISKNASAYQSLCEKLTIAKDLQQTIFEHHQQQAVNEQQNLEHQLTEAQSDFGVVSGQFSLIQQEFTHIQAEVQEIKARPNSNIPLQLQQWRDTLCHDLNLSLDNTKFIGEMLDIKGDQTTWQGAIERALGGLRTTLLVDKAVYSSVTSYINSQRHTGLYLRVQVVDSDNRQSAEFLPNGFLRKLAWREHPYREWLKGFLKKHDLTCVESTQVLDNTPFSMTINGLIHKEKGRFEKKDISKIDDKRQWQLGFNNQVLLNSLLEQQADLRNQLLGQEKRLNQSRQTMENIRKLKENWQKIQDFTWREIDVPSWQQQLEQQQQQLAIIENAQGDIAKFKQLYQESKDSIVTLTQQSQTLNRQEGKIQEKLNHIETKISQNAHLANQAISEDTLAQLDKHSQNLADKFQLASTIQASLDSKTKRLSEETNTAGRIMAGFKANPKWQPISADWTDNEQGMADFIGYYDKLVKEGLGKLTEKFESRMNNNLTQSLVNFRTKMNTEKEQIKQGIEQVNQVLQKTEFRPNTFLRLKIKSENYAHVVDFNKQLTNLMGLMTTEEHEKRFKLLSDINVILDKASSGTTANNVESLRLLDPRYQMSFNAEEFKTDLDTGEEQVIDVLSSSSGKSGGEKESFAGIIVAASLAYVLTPTGGDKPIYSTVFLDEAFSNTQESVSRRVLNVFNKLNIHINLITPYKNLNLAREAANSLIICERNINEHESQMTEVTWEEYDQQKNQTNHLKNQLENMNIQIQSMTT</sequence>
<dbReference type="EMBL" id="SSCJ01000013">
    <property type="protein sequence ID" value="MDI4510838.1"/>
    <property type="molecule type" value="Genomic_DNA"/>
</dbReference>
<dbReference type="Pfam" id="PF13555">
    <property type="entry name" value="AAA_29"/>
    <property type="match status" value="1"/>
</dbReference>
<gene>
    <name evidence="3" type="ORF">E6P75_11600</name>
</gene>